<evidence type="ECO:0000256" key="4">
    <source>
        <dbReference type="PROSITE-ProRule" id="PRU00284"/>
    </source>
</evidence>
<dbReference type="InterPro" id="IPR024478">
    <property type="entry name" value="HlyB_4HB_MCP"/>
</dbReference>
<dbReference type="InterPro" id="IPR004090">
    <property type="entry name" value="Chemotax_Me-accpt_rcpt"/>
</dbReference>
<dbReference type="STRING" id="946483.Cenrod_1883"/>
<dbReference type="CDD" id="cd06225">
    <property type="entry name" value="HAMP"/>
    <property type="match status" value="1"/>
</dbReference>
<reference evidence="8 9" key="1">
    <citation type="journal article" date="2013" name="Genome Biol.">
        <title>Genomic analysis reveals key aspects of prokaryotic symbiosis in the phototrophic consortium "Chlorochromatium aggregatum".</title>
        <authorList>
            <person name="Liu Z."/>
            <person name="Muller J."/>
            <person name="Li T."/>
            <person name="Alvey R.M."/>
            <person name="Vogl K."/>
            <person name="Frigaard N.U."/>
            <person name="Rockwell N.C."/>
            <person name="Boyd E.S."/>
            <person name="Tomsho L.P."/>
            <person name="Schuster S.C."/>
            <person name="Henke P."/>
            <person name="Rohde M."/>
            <person name="Overmann J."/>
            <person name="Bryant D.A."/>
        </authorList>
    </citation>
    <scope>NUCLEOTIDE SEQUENCE [LARGE SCALE GENOMIC DNA]</scope>
    <source>
        <strain evidence="8">CR</strain>
    </source>
</reference>
<dbReference type="GO" id="GO:0005886">
    <property type="term" value="C:plasma membrane"/>
    <property type="evidence" value="ECO:0007669"/>
    <property type="project" value="TreeGrafter"/>
</dbReference>
<evidence type="ECO:0000259" key="7">
    <source>
        <dbReference type="PROSITE" id="PS50885"/>
    </source>
</evidence>
<comment type="subcellular location">
    <subcellularLocation>
        <location evidence="1">Membrane</location>
    </subcellularLocation>
</comment>
<keyword evidence="5" id="KW-1133">Transmembrane helix</keyword>
<dbReference type="Proteomes" id="UP000017184">
    <property type="component" value="Chromosome"/>
</dbReference>
<feature type="domain" description="HAMP" evidence="7">
    <location>
        <begin position="210"/>
        <end position="265"/>
    </location>
</feature>
<dbReference type="HOGENOM" id="CLU_000445_107_16_4"/>
<dbReference type="SMART" id="SM00304">
    <property type="entry name" value="HAMP"/>
    <property type="match status" value="1"/>
</dbReference>
<dbReference type="GO" id="GO:0006935">
    <property type="term" value="P:chemotaxis"/>
    <property type="evidence" value="ECO:0007669"/>
    <property type="project" value="InterPro"/>
</dbReference>
<organism evidence="8 9">
    <name type="scientific">Candidatus Symbiobacter mobilis CR</name>
    <dbReference type="NCBI Taxonomy" id="946483"/>
    <lineage>
        <taxon>Bacteria</taxon>
        <taxon>Pseudomonadati</taxon>
        <taxon>Pseudomonadota</taxon>
        <taxon>Betaproteobacteria</taxon>
        <taxon>Burkholderiales</taxon>
        <taxon>Comamonadaceae</taxon>
    </lineage>
</organism>
<dbReference type="InterPro" id="IPR003660">
    <property type="entry name" value="HAMP_dom"/>
</dbReference>
<dbReference type="PROSITE" id="PS50885">
    <property type="entry name" value="HAMP"/>
    <property type="match status" value="1"/>
</dbReference>
<dbReference type="PANTHER" id="PTHR43531">
    <property type="entry name" value="PROTEIN ICFG"/>
    <property type="match status" value="1"/>
</dbReference>
<dbReference type="Pfam" id="PF00015">
    <property type="entry name" value="MCPsignal"/>
    <property type="match status" value="1"/>
</dbReference>
<dbReference type="PATRIC" id="fig|946483.4.peg.1900"/>
<dbReference type="RefSeq" id="WP_022774537.1">
    <property type="nucleotide sequence ID" value="NC_022576.1"/>
</dbReference>
<feature type="domain" description="Methyl-accepting transducer" evidence="6">
    <location>
        <begin position="270"/>
        <end position="499"/>
    </location>
</feature>
<dbReference type="GO" id="GO:0007165">
    <property type="term" value="P:signal transduction"/>
    <property type="evidence" value="ECO:0007669"/>
    <property type="project" value="UniProtKB-KW"/>
</dbReference>
<dbReference type="PANTHER" id="PTHR43531:SF14">
    <property type="entry name" value="METHYL-ACCEPTING CHEMOTAXIS PROTEIN I-RELATED"/>
    <property type="match status" value="1"/>
</dbReference>
<name>U5NCL3_9BURK</name>
<dbReference type="FunFam" id="1.10.287.950:FF:000001">
    <property type="entry name" value="Methyl-accepting chemotaxis sensory transducer"/>
    <property type="match status" value="1"/>
</dbReference>
<dbReference type="InterPro" id="IPR004089">
    <property type="entry name" value="MCPsignal_dom"/>
</dbReference>
<dbReference type="SUPFAM" id="SSF58104">
    <property type="entry name" value="Methyl-accepting chemotaxis protein (MCP) signaling domain"/>
    <property type="match status" value="1"/>
</dbReference>
<evidence type="ECO:0000256" key="3">
    <source>
        <dbReference type="ARBA" id="ARBA00029447"/>
    </source>
</evidence>
<keyword evidence="5" id="KW-0472">Membrane</keyword>
<evidence type="ECO:0000259" key="6">
    <source>
        <dbReference type="PROSITE" id="PS50111"/>
    </source>
</evidence>
<keyword evidence="9" id="KW-1185">Reference proteome</keyword>
<dbReference type="CDD" id="cd11386">
    <property type="entry name" value="MCP_signal"/>
    <property type="match status" value="1"/>
</dbReference>
<evidence type="ECO:0000256" key="2">
    <source>
        <dbReference type="ARBA" id="ARBA00022481"/>
    </source>
</evidence>
<dbReference type="OrthoDB" id="9763018at2"/>
<dbReference type="AlphaFoldDB" id="U5NCL3"/>
<proteinExistence type="inferred from homology"/>
<dbReference type="Pfam" id="PF00672">
    <property type="entry name" value="HAMP"/>
    <property type="match status" value="1"/>
</dbReference>
<evidence type="ECO:0000256" key="5">
    <source>
        <dbReference type="SAM" id="Phobius"/>
    </source>
</evidence>
<evidence type="ECO:0000313" key="9">
    <source>
        <dbReference type="Proteomes" id="UP000017184"/>
    </source>
</evidence>
<keyword evidence="5" id="KW-0812">Transmembrane</keyword>
<keyword evidence="4" id="KW-0807">Transducer</keyword>
<feature type="transmembrane region" description="Helical" evidence="5">
    <location>
        <begin position="187"/>
        <end position="206"/>
    </location>
</feature>
<protein>
    <submittedName>
        <fullName evidence="8">Methyl-accepting chemotaxis protein WspA</fullName>
    </submittedName>
</protein>
<dbReference type="GO" id="GO:0004888">
    <property type="term" value="F:transmembrane signaling receptor activity"/>
    <property type="evidence" value="ECO:0007669"/>
    <property type="project" value="InterPro"/>
</dbReference>
<comment type="similarity">
    <text evidence="3">Belongs to the methyl-accepting chemotaxis (MCP) protein family.</text>
</comment>
<accession>U5NCL3</accession>
<keyword evidence="2" id="KW-0488">Methylation</keyword>
<evidence type="ECO:0000313" key="8">
    <source>
        <dbReference type="EMBL" id="AGX87963.1"/>
    </source>
</evidence>
<evidence type="ECO:0000256" key="1">
    <source>
        <dbReference type="ARBA" id="ARBA00004370"/>
    </source>
</evidence>
<dbReference type="Pfam" id="PF12729">
    <property type="entry name" value="4HB_MCP_1"/>
    <property type="match status" value="1"/>
</dbReference>
<dbReference type="SMART" id="SM00283">
    <property type="entry name" value="MA"/>
    <property type="match status" value="1"/>
</dbReference>
<sequence>MKIGVRLGLGFGLILLVAGILVTGALVSNQAGHASLLEAMQKTSEQQNLAHEMNQALLQSAVAVRNMGLQTQVANVQRDQAEADRLRKLYLQAKSKLEALGIGDKEREVFARMDDIDRKMEAHFREAVDFASQFAAEQAAAVITEKIDPLLQQAMSELCNYVTLQKEHANDVAIAAEQLDKNTRRTVLVIALVGVLVLGLSTMLAWRLTRSITAPLQHALDATARIAQGDLSCAIEGADRGGQDEAAALLAGLQQMRDGLSGLVASVRASAQNIATGASQIAAGSADLSSRTEAQASSIEETASAMEQLHSAVQSNADTAKQVNQMASTASGAAVEGGNVMRQVVVTMQEITSASHKIADIIQVIDGIAFQTNILALNAAVEAARAGEQGRGFAVVATEVRSLAGRSAQAAKEIKSLIGISVEKVEAGTHLVNQAGDSIQDIVTQVQKLAGLIADISTGAQEQTSGIAQVNQAITQLDGATQQNAALAEESAAAADNLRKQAGSMVQVVGTFKLPDAGVLSHTALAYSG</sequence>
<gene>
    <name evidence="8" type="primary">wspA</name>
    <name evidence="8" type="ORF">Cenrod_1883</name>
</gene>
<dbReference type="KEGG" id="cbx:Cenrod_1883"/>
<dbReference type="InterPro" id="IPR051310">
    <property type="entry name" value="MCP_chemotaxis"/>
</dbReference>
<dbReference type="EMBL" id="CP004885">
    <property type="protein sequence ID" value="AGX87963.1"/>
    <property type="molecule type" value="Genomic_DNA"/>
</dbReference>
<dbReference type="Gene3D" id="1.10.287.950">
    <property type="entry name" value="Methyl-accepting chemotaxis protein"/>
    <property type="match status" value="1"/>
</dbReference>
<dbReference type="eggNOG" id="COG0840">
    <property type="taxonomic scope" value="Bacteria"/>
</dbReference>
<dbReference type="PROSITE" id="PS50111">
    <property type="entry name" value="CHEMOTAXIS_TRANSDUC_2"/>
    <property type="match status" value="1"/>
</dbReference>
<dbReference type="PRINTS" id="PR00260">
    <property type="entry name" value="CHEMTRNSDUCR"/>
</dbReference>